<evidence type="ECO:0000256" key="1">
    <source>
        <dbReference type="ARBA" id="ARBA00023054"/>
    </source>
</evidence>
<dbReference type="FunCoup" id="E2BR15">
    <property type="interactions" value="327"/>
</dbReference>
<proteinExistence type="predicted"/>
<keyword evidence="1 2" id="KW-0175">Coiled coil</keyword>
<keyword evidence="5" id="KW-1185">Reference proteome</keyword>
<dbReference type="Proteomes" id="UP000008237">
    <property type="component" value="Unassembled WGS sequence"/>
</dbReference>
<evidence type="ECO:0000313" key="5">
    <source>
        <dbReference type="Proteomes" id="UP000008237"/>
    </source>
</evidence>
<feature type="coiled-coil region" evidence="2">
    <location>
        <begin position="33"/>
        <end position="125"/>
    </location>
</feature>
<accession>E2BR15</accession>
<evidence type="ECO:0000313" key="4">
    <source>
        <dbReference type="EMBL" id="EFN81821.1"/>
    </source>
</evidence>
<gene>
    <name evidence="4" type="ORF">EAI_12310</name>
</gene>
<feature type="region of interest" description="Disordered" evidence="3">
    <location>
        <begin position="544"/>
        <end position="564"/>
    </location>
</feature>
<dbReference type="InParanoid" id="E2BR15"/>
<dbReference type="OrthoDB" id="5984396at2759"/>
<protein>
    <submittedName>
        <fullName evidence="4">Coiled-coil domain-containing protein 102A</fullName>
    </submittedName>
</protein>
<dbReference type="STRING" id="610380.E2BR15"/>
<dbReference type="PANTHER" id="PTHR46292:SF1">
    <property type="entry name" value="COILED-COIL DOMAIN-CONTAINING PROTEIN 102A"/>
    <property type="match status" value="1"/>
</dbReference>
<feature type="compositionally biased region" description="Polar residues" evidence="3">
    <location>
        <begin position="1"/>
        <end position="12"/>
    </location>
</feature>
<feature type="coiled-coil region" evidence="2">
    <location>
        <begin position="255"/>
        <end position="399"/>
    </location>
</feature>
<sequence>MAQSTTSGTSSRRYMREHDGPSTSRYVDSEWESKEALRQRELEEARARAAQMEKTMRWWSDCTANWREKWSKVRNERNMAREEVKVLRAKLEIAVKDANTFKHESQEMELQNEQLRKEMEKIHMILLKHAGHFDQQIFTILESDPQLRTTFGLDEHLEFYNNVEPSDMLSVQKDIISCKNSHETPNVASSSHNILPGRVIEEYVLQGAVPKHAVELYKESSNNSLDKNITKLVADNSAMKDALEKQKLPSNAYNEESLRQKMSALQLKLEEAAKTISVEREEKNSLHHTVEKLKAEVKQLREQYEELHESRAGAMRELLELKERFQIELSDAQADLMDETMTNGEGMDRRLSELRAELEKLQAENAVEWGKRERLETEKISLERENKQLRLKIHDLQERIESRRPRPVSTTDADTRQLQQELIVRNMVLLEMKQYQAVLKQSLTEKATELSHAIRRSEQYEAEVKRIRGRVEELKKELAAAQDEVDAATNSIRKLQRRNENLVEQLESANVQLEHFRNSRFEEKRFISNSESCTADAGMEQVEEEKFQAKNSGESAEVYNKQKA</sequence>
<feature type="region of interest" description="Disordered" evidence="3">
    <location>
        <begin position="1"/>
        <end position="30"/>
    </location>
</feature>
<reference evidence="4 5" key="1">
    <citation type="journal article" date="2010" name="Science">
        <title>Genomic comparison of the ants Camponotus floridanus and Harpegnathos saltator.</title>
        <authorList>
            <person name="Bonasio R."/>
            <person name="Zhang G."/>
            <person name="Ye C."/>
            <person name="Mutti N.S."/>
            <person name="Fang X."/>
            <person name="Qin N."/>
            <person name="Donahue G."/>
            <person name="Yang P."/>
            <person name="Li Q."/>
            <person name="Li C."/>
            <person name="Zhang P."/>
            <person name="Huang Z."/>
            <person name="Berger S.L."/>
            <person name="Reinberg D."/>
            <person name="Wang J."/>
            <person name="Liebig J."/>
        </authorList>
    </citation>
    <scope>NUCLEOTIDE SEQUENCE [LARGE SCALE GENOMIC DNA]</scope>
    <source>
        <strain evidence="4 5">R22 G/1</strain>
    </source>
</reference>
<dbReference type="EMBL" id="GL449898">
    <property type="protein sequence ID" value="EFN81821.1"/>
    <property type="molecule type" value="Genomic_DNA"/>
</dbReference>
<dbReference type="OMA" id="RSSHNGC"/>
<evidence type="ECO:0000256" key="3">
    <source>
        <dbReference type="SAM" id="MobiDB-lite"/>
    </source>
</evidence>
<evidence type="ECO:0000256" key="2">
    <source>
        <dbReference type="SAM" id="Coils"/>
    </source>
</evidence>
<dbReference type="AlphaFoldDB" id="E2BR15"/>
<organism evidence="5">
    <name type="scientific">Harpegnathos saltator</name>
    <name type="common">Jerdon's jumping ant</name>
    <dbReference type="NCBI Taxonomy" id="610380"/>
    <lineage>
        <taxon>Eukaryota</taxon>
        <taxon>Metazoa</taxon>
        <taxon>Ecdysozoa</taxon>
        <taxon>Arthropoda</taxon>
        <taxon>Hexapoda</taxon>
        <taxon>Insecta</taxon>
        <taxon>Pterygota</taxon>
        <taxon>Neoptera</taxon>
        <taxon>Endopterygota</taxon>
        <taxon>Hymenoptera</taxon>
        <taxon>Apocrita</taxon>
        <taxon>Aculeata</taxon>
        <taxon>Formicoidea</taxon>
        <taxon>Formicidae</taxon>
        <taxon>Ponerinae</taxon>
        <taxon>Ponerini</taxon>
        <taxon>Harpegnathos</taxon>
    </lineage>
</organism>
<name>E2BR15_HARSA</name>
<dbReference type="PANTHER" id="PTHR46292">
    <property type="entry name" value="COILED-COIL DOMAIN-CONTAINING PROTEIN 102A"/>
    <property type="match status" value="1"/>
</dbReference>
<feature type="coiled-coil region" evidence="2">
    <location>
        <begin position="457"/>
        <end position="519"/>
    </location>
</feature>